<dbReference type="AlphaFoldDB" id="A0AAD1UL19"/>
<dbReference type="FunFam" id="3.30.160.60:FF:000072">
    <property type="entry name" value="zinc finger protein 143 isoform X1"/>
    <property type="match status" value="1"/>
</dbReference>
<dbReference type="InterPro" id="IPR036236">
    <property type="entry name" value="Znf_C2H2_sf"/>
</dbReference>
<name>A0AAD1UL19_EUPCR</name>
<evidence type="ECO:0000313" key="11">
    <source>
        <dbReference type="Proteomes" id="UP001295684"/>
    </source>
</evidence>
<comment type="caution">
    <text evidence="10">The sequence shown here is derived from an EMBL/GenBank/DDBJ whole genome shotgun (WGS) entry which is preliminary data.</text>
</comment>
<protein>
    <recommendedName>
        <fullName evidence="9">C2H2-type domain-containing protein</fullName>
    </recommendedName>
</protein>
<feature type="domain" description="C2H2-type" evidence="9">
    <location>
        <begin position="105"/>
        <end position="134"/>
    </location>
</feature>
<dbReference type="GO" id="GO:0005634">
    <property type="term" value="C:nucleus"/>
    <property type="evidence" value="ECO:0007669"/>
    <property type="project" value="UniProtKB-SubCell"/>
</dbReference>
<evidence type="ECO:0000256" key="4">
    <source>
        <dbReference type="ARBA" id="ARBA00022771"/>
    </source>
</evidence>
<dbReference type="EMBL" id="CAMPGE010011930">
    <property type="protein sequence ID" value="CAI2370727.1"/>
    <property type="molecule type" value="Genomic_DNA"/>
</dbReference>
<dbReference type="PANTHER" id="PTHR19818:SF139">
    <property type="entry name" value="PAIR-RULE PROTEIN ODD-PAIRED"/>
    <property type="match status" value="1"/>
</dbReference>
<dbReference type="PROSITE" id="PS00028">
    <property type="entry name" value="ZINC_FINGER_C2H2_1"/>
    <property type="match status" value="7"/>
</dbReference>
<dbReference type="PROSITE" id="PS50157">
    <property type="entry name" value="ZINC_FINGER_C2H2_2"/>
    <property type="match status" value="7"/>
</dbReference>
<feature type="domain" description="C2H2-type" evidence="9">
    <location>
        <begin position="255"/>
        <end position="282"/>
    </location>
</feature>
<evidence type="ECO:0000256" key="5">
    <source>
        <dbReference type="ARBA" id="ARBA00022833"/>
    </source>
</evidence>
<dbReference type="GO" id="GO:0045944">
    <property type="term" value="P:positive regulation of transcription by RNA polymerase II"/>
    <property type="evidence" value="ECO:0007669"/>
    <property type="project" value="UniProtKB-ARBA"/>
</dbReference>
<keyword evidence="7" id="KW-0539">Nucleus</keyword>
<dbReference type="SMART" id="SM00355">
    <property type="entry name" value="ZnF_C2H2"/>
    <property type="match status" value="7"/>
</dbReference>
<keyword evidence="2" id="KW-0479">Metal-binding</keyword>
<keyword evidence="5" id="KW-0862">Zinc</keyword>
<feature type="domain" description="C2H2-type" evidence="9">
    <location>
        <begin position="135"/>
        <end position="164"/>
    </location>
</feature>
<feature type="domain" description="C2H2-type" evidence="9">
    <location>
        <begin position="283"/>
        <end position="310"/>
    </location>
</feature>
<dbReference type="GO" id="GO:0000981">
    <property type="term" value="F:DNA-binding transcription factor activity, RNA polymerase II-specific"/>
    <property type="evidence" value="ECO:0007669"/>
    <property type="project" value="TreeGrafter"/>
</dbReference>
<dbReference type="FunFam" id="3.30.160.60:FF:000104">
    <property type="entry name" value="Transcriptional repressor protein YY1"/>
    <property type="match status" value="1"/>
</dbReference>
<evidence type="ECO:0000313" key="10">
    <source>
        <dbReference type="EMBL" id="CAI2370727.1"/>
    </source>
</evidence>
<evidence type="ECO:0000256" key="7">
    <source>
        <dbReference type="ARBA" id="ARBA00023242"/>
    </source>
</evidence>
<evidence type="ECO:0000256" key="2">
    <source>
        <dbReference type="ARBA" id="ARBA00022723"/>
    </source>
</evidence>
<evidence type="ECO:0000256" key="3">
    <source>
        <dbReference type="ARBA" id="ARBA00022737"/>
    </source>
</evidence>
<dbReference type="Pfam" id="PF00096">
    <property type="entry name" value="zf-C2H2"/>
    <property type="match status" value="6"/>
</dbReference>
<feature type="domain" description="C2H2-type" evidence="9">
    <location>
        <begin position="165"/>
        <end position="194"/>
    </location>
</feature>
<dbReference type="FunFam" id="3.30.160.60:FF:000125">
    <property type="entry name" value="Putative zinc finger protein 143"/>
    <property type="match status" value="1"/>
</dbReference>
<sequence length="475" mass="54174">MNTFKFTITGAENISVQLPATLGEESLTKKSIKAQLHIPEEDDFDIFDENNCLIGDFEVTLISSKVKGTFRICIKNKLSENDSDLLPNRENAISTLMDTVSTKKYVCVSAKCRKTYNLCSDLYEHYKVHFQNKPFKCSAVGCKKSFMTQFQLNTHLSVHQVEKPYKCTYPGCNKSYAKNCRLTVHMRSHDGVKPFLCPYENCGKRFSEKGNLKTHIRTHTGEKPYFCTHWGCKKRFSTQGHLIDHIRGHSGVKPFPCSLCSKAFMRASTLKVHMRDHTGERPYPCTICPKMFKEARSLRAHMKTHKNSTCIQSSKNICSKTISQTDEIKNYKQLKASSEVTSLLLSGDHSTFEMQSYSKTSPEQVMRVENLGSNPLTPVIQDFKHSETIPSNFLQDFCLCGLDRETLTQFAVNAVNEQHEGFSFRKFQTCNQIGSDYPSYDQFCEDMSADWANQKNMPALNILSEQLYSNLSYNS</sequence>
<dbReference type="Proteomes" id="UP001295684">
    <property type="component" value="Unassembled WGS sequence"/>
</dbReference>
<dbReference type="GO" id="GO:0008270">
    <property type="term" value="F:zinc ion binding"/>
    <property type="evidence" value="ECO:0007669"/>
    <property type="project" value="UniProtKB-KW"/>
</dbReference>
<feature type="domain" description="C2H2-type" evidence="9">
    <location>
        <begin position="195"/>
        <end position="224"/>
    </location>
</feature>
<organism evidence="10 11">
    <name type="scientific">Euplotes crassus</name>
    <dbReference type="NCBI Taxonomy" id="5936"/>
    <lineage>
        <taxon>Eukaryota</taxon>
        <taxon>Sar</taxon>
        <taxon>Alveolata</taxon>
        <taxon>Ciliophora</taxon>
        <taxon>Intramacronucleata</taxon>
        <taxon>Spirotrichea</taxon>
        <taxon>Hypotrichia</taxon>
        <taxon>Euplotida</taxon>
        <taxon>Euplotidae</taxon>
        <taxon>Moneuplotes</taxon>
    </lineage>
</organism>
<dbReference type="SUPFAM" id="SSF57667">
    <property type="entry name" value="beta-beta-alpha zinc fingers"/>
    <property type="match status" value="5"/>
</dbReference>
<feature type="domain" description="C2H2-type" evidence="9">
    <location>
        <begin position="225"/>
        <end position="254"/>
    </location>
</feature>
<evidence type="ECO:0000259" key="9">
    <source>
        <dbReference type="PROSITE" id="PS50157"/>
    </source>
</evidence>
<keyword evidence="4 8" id="KW-0863">Zinc-finger</keyword>
<dbReference type="InterPro" id="IPR050329">
    <property type="entry name" value="GLI_C2H2-zinc-finger"/>
</dbReference>
<keyword evidence="6" id="KW-0238">DNA-binding</keyword>
<dbReference type="PANTHER" id="PTHR19818">
    <property type="entry name" value="ZINC FINGER PROTEIN ZIC AND GLI"/>
    <property type="match status" value="1"/>
</dbReference>
<dbReference type="FunFam" id="3.30.160.60:FF:001182">
    <property type="entry name" value="Zinc finger, C2H2 type"/>
    <property type="match status" value="1"/>
</dbReference>
<gene>
    <name evidence="10" type="ORF">ECRASSUSDP1_LOCUS12045</name>
</gene>
<keyword evidence="3" id="KW-0677">Repeat</keyword>
<evidence type="ECO:0000256" key="1">
    <source>
        <dbReference type="ARBA" id="ARBA00004123"/>
    </source>
</evidence>
<keyword evidence="11" id="KW-1185">Reference proteome</keyword>
<reference evidence="10" key="1">
    <citation type="submission" date="2023-07" db="EMBL/GenBank/DDBJ databases">
        <authorList>
            <consortium name="AG Swart"/>
            <person name="Singh M."/>
            <person name="Singh A."/>
            <person name="Seah K."/>
            <person name="Emmerich C."/>
        </authorList>
    </citation>
    <scope>NUCLEOTIDE SEQUENCE</scope>
    <source>
        <strain evidence="10">DP1</strain>
    </source>
</reference>
<evidence type="ECO:0000256" key="6">
    <source>
        <dbReference type="ARBA" id="ARBA00023125"/>
    </source>
</evidence>
<dbReference type="FunFam" id="3.30.160.60:FF:000446">
    <property type="entry name" value="Zinc finger protein"/>
    <property type="match status" value="1"/>
</dbReference>
<dbReference type="GO" id="GO:0000978">
    <property type="term" value="F:RNA polymerase II cis-regulatory region sequence-specific DNA binding"/>
    <property type="evidence" value="ECO:0007669"/>
    <property type="project" value="TreeGrafter"/>
</dbReference>
<proteinExistence type="predicted"/>
<dbReference type="InterPro" id="IPR013087">
    <property type="entry name" value="Znf_C2H2_type"/>
</dbReference>
<comment type="subcellular location">
    <subcellularLocation>
        <location evidence="1">Nucleus</location>
    </subcellularLocation>
</comment>
<accession>A0AAD1UL19</accession>
<dbReference type="Gene3D" id="3.30.160.60">
    <property type="entry name" value="Classic Zinc Finger"/>
    <property type="match status" value="6"/>
</dbReference>
<evidence type="ECO:0000256" key="8">
    <source>
        <dbReference type="PROSITE-ProRule" id="PRU00042"/>
    </source>
</evidence>